<dbReference type="GO" id="GO:0016491">
    <property type="term" value="F:oxidoreductase activity"/>
    <property type="evidence" value="ECO:0007669"/>
    <property type="project" value="InterPro"/>
</dbReference>
<name>A0AAE3ZVN5_9ACTN</name>
<evidence type="ECO:0000256" key="2">
    <source>
        <dbReference type="ARBA" id="ARBA00049106"/>
    </source>
</evidence>
<dbReference type="Proteomes" id="UP001183629">
    <property type="component" value="Unassembled WGS sequence"/>
</dbReference>
<dbReference type="Gene3D" id="2.30.110.10">
    <property type="entry name" value="Electron Transport, Fmn-binding Protein, Chain A"/>
    <property type="match status" value="1"/>
</dbReference>
<dbReference type="AlphaFoldDB" id="A0AAE3ZVN5"/>
<dbReference type="PANTHER" id="PTHR39428:SF1">
    <property type="entry name" value="F420H(2)-DEPENDENT QUINONE REDUCTASE RV1261C"/>
    <property type="match status" value="1"/>
</dbReference>
<keyword evidence="4" id="KW-1185">Reference proteome</keyword>
<proteinExistence type="inferred from homology"/>
<dbReference type="Pfam" id="PF04075">
    <property type="entry name" value="F420H2_quin_red"/>
    <property type="match status" value="1"/>
</dbReference>
<dbReference type="NCBIfam" id="TIGR00026">
    <property type="entry name" value="hi_GC_TIGR00026"/>
    <property type="match status" value="1"/>
</dbReference>
<comment type="catalytic activity">
    <reaction evidence="2">
        <text>oxidized coenzyme F420-(gamma-L-Glu)(n) + a quinol + H(+) = reduced coenzyme F420-(gamma-L-Glu)(n) + a quinone</text>
        <dbReference type="Rhea" id="RHEA:39663"/>
        <dbReference type="Rhea" id="RHEA-COMP:12939"/>
        <dbReference type="Rhea" id="RHEA-COMP:14378"/>
        <dbReference type="ChEBI" id="CHEBI:15378"/>
        <dbReference type="ChEBI" id="CHEBI:24646"/>
        <dbReference type="ChEBI" id="CHEBI:132124"/>
        <dbReference type="ChEBI" id="CHEBI:133980"/>
        <dbReference type="ChEBI" id="CHEBI:139511"/>
    </reaction>
</comment>
<dbReference type="SUPFAM" id="SSF50475">
    <property type="entry name" value="FMN-binding split barrel"/>
    <property type="match status" value="1"/>
</dbReference>
<reference evidence="3 4" key="1">
    <citation type="submission" date="2023-07" db="EMBL/GenBank/DDBJ databases">
        <title>Sequencing the genomes of 1000 actinobacteria strains.</title>
        <authorList>
            <person name="Klenk H.-P."/>
        </authorList>
    </citation>
    <scope>NUCLEOTIDE SEQUENCE [LARGE SCALE GENOMIC DNA]</scope>
    <source>
        <strain evidence="3 4">DSM 44711</strain>
    </source>
</reference>
<protein>
    <submittedName>
        <fullName evidence="3">Deazaflavin-dependent oxidoreductase (Nitroreductase family)</fullName>
    </submittedName>
</protein>
<sequence length="156" mass="17724">MRWWRTICARMSRRPWFTRFAAAAVPLDRLAGRVTRGRVVALGMLPSLLLTTTGRRTGRPRRNPISYLRDGDAFVVVGTNWGRPSPPGWVFNLRATPVAIVTVRGADLAVRAEEVTDRAEYDRFWSAIVARWPAYRTYLATAGDRPIRIFRLIPVS</sequence>
<dbReference type="InterPro" id="IPR012349">
    <property type="entry name" value="Split_barrel_FMN-bd"/>
</dbReference>
<dbReference type="RefSeq" id="WP_310422924.1">
    <property type="nucleotide sequence ID" value="NZ_JAVDYC010000001.1"/>
</dbReference>
<dbReference type="GO" id="GO:0070967">
    <property type="term" value="F:coenzyme F420 binding"/>
    <property type="evidence" value="ECO:0007669"/>
    <property type="project" value="TreeGrafter"/>
</dbReference>
<comment type="caution">
    <text evidence="3">The sequence shown here is derived from an EMBL/GenBank/DDBJ whole genome shotgun (WGS) entry which is preliminary data.</text>
</comment>
<comment type="similarity">
    <text evidence="1">Belongs to the F420H(2)-dependent quinone reductase family.</text>
</comment>
<accession>A0AAE3ZVN5</accession>
<evidence type="ECO:0000313" key="4">
    <source>
        <dbReference type="Proteomes" id="UP001183629"/>
    </source>
</evidence>
<gene>
    <name evidence="3" type="ORF">J2S44_006972</name>
</gene>
<dbReference type="EMBL" id="JAVDYC010000001">
    <property type="protein sequence ID" value="MDR7326722.1"/>
    <property type="molecule type" value="Genomic_DNA"/>
</dbReference>
<dbReference type="PANTHER" id="PTHR39428">
    <property type="entry name" value="F420H(2)-DEPENDENT QUINONE REDUCTASE RV1261C"/>
    <property type="match status" value="1"/>
</dbReference>
<evidence type="ECO:0000313" key="3">
    <source>
        <dbReference type="EMBL" id="MDR7326722.1"/>
    </source>
</evidence>
<dbReference type="InterPro" id="IPR004378">
    <property type="entry name" value="F420H2_quin_Rdtase"/>
</dbReference>
<evidence type="ECO:0000256" key="1">
    <source>
        <dbReference type="ARBA" id="ARBA00008710"/>
    </source>
</evidence>
<dbReference type="GO" id="GO:0005886">
    <property type="term" value="C:plasma membrane"/>
    <property type="evidence" value="ECO:0007669"/>
    <property type="project" value="TreeGrafter"/>
</dbReference>
<organism evidence="3 4">
    <name type="scientific">Catenuloplanes niger</name>
    <dbReference type="NCBI Taxonomy" id="587534"/>
    <lineage>
        <taxon>Bacteria</taxon>
        <taxon>Bacillati</taxon>
        <taxon>Actinomycetota</taxon>
        <taxon>Actinomycetes</taxon>
        <taxon>Micromonosporales</taxon>
        <taxon>Micromonosporaceae</taxon>
        <taxon>Catenuloplanes</taxon>
    </lineage>
</organism>